<dbReference type="RefSeq" id="WP_230217627.1">
    <property type="nucleotide sequence ID" value="NZ_JAJKFT010000004.1"/>
</dbReference>
<dbReference type="InterPro" id="IPR011042">
    <property type="entry name" value="6-blade_b-propeller_TolB-like"/>
</dbReference>
<evidence type="ECO:0000313" key="3">
    <source>
        <dbReference type="Proteomes" id="UP001139103"/>
    </source>
</evidence>
<keyword evidence="1" id="KW-0732">Signal</keyword>
<dbReference type="PANTHER" id="PTHR24104:SF25">
    <property type="entry name" value="PROTEIN LIN-41"/>
    <property type="match status" value="1"/>
</dbReference>
<feature type="signal peptide" evidence="1">
    <location>
        <begin position="1"/>
        <end position="27"/>
    </location>
</feature>
<gene>
    <name evidence="2" type="ORF">LOC68_08315</name>
</gene>
<proteinExistence type="predicted"/>
<comment type="caution">
    <text evidence="2">The sequence shown here is derived from an EMBL/GenBank/DDBJ whole genome shotgun (WGS) entry which is preliminary data.</text>
</comment>
<keyword evidence="3" id="KW-1185">Reference proteome</keyword>
<evidence type="ECO:0000256" key="1">
    <source>
        <dbReference type="SAM" id="SignalP"/>
    </source>
</evidence>
<dbReference type="Gene3D" id="2.120.10.30">
    <property type="entry name" value="TolB, C-terminal domain"/>
    <property type="match status" value="2"/>
</dbReference>
<dbReference type="InterPro" id="IPR050952">
    <property type="entry name" value="TRIM-NHL_E3_ligases"/>
</dbReference>
<dbReference type="AlphaFoldDB" id="A0A9X1MKS1"/>
<name>A0A9X1MKS1_9BACT</name>
<sequence length="683" mass="71864">MSPPFSRMLRSFAIFLLLVGMQSSVVAADQIAGRVAGGRQPIAGAKVSLLLASPDAPREIAAVLTAEDGSFEMPLPAKKVGAGVFYLIAQKGPAITLMATLGESPPKRVTVNELTTLASAWTGAQFLSGSALRGNALGLRIAAGNVPNLVDLETGELGPVIQDPLNSSQTTTLAKFNTLAILLSACVNDPQACEQLFAVATPPGGATPTDTLSAMQNIARYPWHNVKEIYALLDQFHPVPAGKRWRDTPFIPYLSFAPRAWTLSLVFAGGGLNSLGGIAIDGEGNMWADLNFLVGAQSTIYQSFGGGLGKIAPNGRPLSPMTLGYRGGGIDGPGFGIAISADDKVWATSLAGKNISVFDRKTGKPLSPESGYDFGGKLGSMQGIIVAPNGDVWALDNGNSQVVYLPQGDASRGKIFTATENGNGSGVTLPLKSPFHLAIDQQDRIWITNSGANTVIRFPAKDPSKFEVFTVGFAPRAVAIDSQGNAWVCNTVGHPDTREKLALIQAKLKAAIESRIGTESKADQEAKEWINLYEILQRFPGGDVSLIRPDGKVLGPFHAGKTITGPWGIAVDGNDNIWVANSTGRSVTQLCGVRPETCPPGFQTGDAISPPGGYIGGLQIITDVDVDPAGNLWVANNWDRPDEGFKEEPDLALSTRFGGNGTVVFYGLAKPVKTPLIGPVQAQ</sequence>
<feature type="chain" id="PRO_5040936196" description="SMP-30/Gluconolactonase/LRE-like region domain-containing protein" evidence="1">
    <location>
        <begin position="28"/>
        <end position="683"/>
    </location>
</feature>
<dbReference type="PANTHER" id="PTHR24104">
    <property type="entry name" value="E3 UBIQUITIN-PROTEIN LIGASE NHLRC1-RELATED"/>
    <property type="match status" value="1"/>
</dbReference>
<organism evidence="2 3">
    <name type="scientific">Blastopirellula sediminis</name>
    <dbReference type="NCBI Taxonomy" id="2894196"/>
    <lineage>
        <taxon>Bacteria</taxon>
        <taxon>Pseudomonadati</taxon>
        <taxon>Planctomycetota</taxon>
        <taxon>Planctomycetia</taxon>
        <taxon>Pirellulales</taxon>
        <taxon>Pirellulaceae</taxon>
        <taxon>Blastopirellula</taxon>
    </lineage>
</organism>
<dbReference type="EMBL" id="JAJKFT010000004">
    <property type="protein sequence ID" value="MCC9628396.1"/>
    <property type="molecule type" value="Genomic_DNA"/>
</dbReference>
<dbReference type="Proteomes" id="UP001139103">
    <property type="component" value="Unassembled WGS sequence"/>
</dbReference>
<reference evidence="2" key="1">
    <citation type="submission" date="2021-11" db="EMBL/GenBank/DDBJ databases">
        <title>Genome sequence.</title>
        <authorList>
            <person name="Sun Q."/>
        </authorList>
    </citation>
    <scope>NUCLEOTIDE SEQUENCE</scope>
    <source>
        <strain evidence="2">JC732</strain>
    </source>
</reference>
<dbReference type="SUPFAM" id="SSF101898">
    <property type="entry name" value="NHL repeat"/>
    <property type="match status" value="1"/>
</dbReference>
<evidence type="ECO:0000313" key="2">
    <source>
        <dbReference type="EMBL" id="MCC9628396.1"/>
    </source>
</evidence>
<evidence type="ECO:0008006" key="4">
    <source>
        <dbReference type="Google" id="ProtNLM"/>
    </source>
</evidence>
<dbReference type="GO" id="GO:0008270">
    <property type="term" value="F:zinc ion binding"/>
    <property type="evidence" value="ECO:0007669"/>
    <property type="project" value="UniProtKB-KW"/>
</dbReference>
<accession>A0A9X1MKS1</accession>
<protein>
    <recommendedName>
        <fullName evidence="4">SMP-30/Gluconolactonase/LRE-like region domain-containing protein</fullName>
    </recommendedName>
</protein>